<name>L8WXJ1_THACA</name>
<proteinExistence type="predicted"/>
<comment type="caution">
    <text evidence="1">The sequence shown here is derived from an EMBL/GenBank/DDBJ whole genome shotgun (WGS) entry which is preliminary data.</text>
</comment>
<dbReference type="HOGENOM" id="CLU_3034012_0_0_1"/>
<evidence type="ECO:0000313" key="2">
    <source>
        <dbReference type="Proteomes" id="UP000011668"/>
    </source>
</evidence>
<keyword evidence="2" id="KW-1185">Reference proteome</keyword>
<dbReference type="EMBL" id="AFRT01001143">
    <property type="protein sequence ID" value="ELU41084.1"/>
    <property type="molecule type" value="Genomic_DNA"/>
</dbReference>
<dbReference type="AlphaFoldDB" id="L8WXJ1"/>
<evidence type="ECO:0000313" key="1">
    <source>
        <dbReference type="EMBL" id="ELU41084.1"/>
    </source>
</evidence>
<reference evidence="1 2" key="1">
    <citation type="journal article" date="2013" name="Nat. Commun.">
        <title>The evolution and pathogenic mechanisms of the rice sheath blight pathogen.</title>
        <authorList>
            <person name="Zheng A."/>
            <person name="Lin R."/>
            <person name="Xu L."/>
            <person name="Qin P."/>
            <person name="Tang C."/>
            <person name="Ai P."/>
            <person name="Zhang D."/>
            <person name="Liu Y."/>
            <person name="Sun Z."/>
            <person name="Feng H."/>
            <person name="Wang Y."/>
            <person name="Chen Y."/>
            <person name="Liang X."/>
            <person name="Fu R."/>
            <person name="Li Q."/>
            <person name="Zhang J."/>
            <person name="Yu X."/>
            <person name="Xie Z."/>
            <person name="Ding L."/>
            <person name="Guan P."/>
            <person name="Tang J."/>
            <person name="Liang Y."/>
            <person name="Wang S."/>
            <person name="Deng Q."/>
            <person name="Li S."/>
            <person name="Zhu J."/>
            <person name="Wang L."/>
            <person name="Liu H."/>
            <person name="Li P."/>
        </authorList>
    </citation>
    <scope>NUCLEOTIDE SEQUENCE [LARGE SCALE GENOMIC DNA]</scope>
    <source>
        <strain evidence="2">AG-1 IA</strain>
    </source>
</reference>
<sequence length="55" mass="5500">MADGMPKVDKVAKASLALIEGNNMGLDADALGDDVKEKGLSFRSGSDCSSRGGGG</sequence>
<dbReference type="Proteomes" id="UP000011668">
    <property type="component" value="Unassembled WGS sequence"/>
</dbReference>
<accession>L8WXJ1</accession>
<protein>
    <submittedName>
        <fullName evidence="1">Uncharacterized protein</fullName>
    </submittedName>
</protein>
<organism evidence="1 2">
    <name type="scientific">Thanatephorus cucumeris (strain AG1-IA)</name>
    <name type="common">Rice sheath blight fungus</name>
    <name type="synonym">Rhizoctonia solani</name>
    <dbReference type="NCBI Taxonomy" id="983506"/>
    <lineage>
        <taxon>Eukaryota</taxon>
        <taxon>Fungi</taxon>
        <taxon>Dikarya</taxon>
        <taxon>Basidiomycota</taxon>
        <taxon>Agaricomycotina</taxon>
        <taxon>Agaricomycetes</taxon>
        <taxon>Cantharellales</taxon>
        <taxon>Ceratobasidiaceae</taxon>
        <taxon>Rhizoctonia</taxon>
        <taxon>Rhizoctonia solani AG-1</taxon>
    </lineage>
</organism>
<gene>
    <name evidence="1" type="ORF">AG1IA_04891</name>
</gene>